<dbReference type="SMART" id="SM00225">
    <property type="entry name" value="BTB"/>
    <property type="match status" value="1"/>
</dbReference>
<keyword evidence="2" id="KW-0963">Cytoplasm</keyword>
<dbReference type="SMART" id="SM00875">
    <property type="entry name" value="BACK"/>
    <property type="match status" value="1"/>
</dbReference>
<dbReference type="InterPro" id="IPR000210">
    <property type="entry name" value="BTB/POZ_dom"/>
</dbReference>
<dbReference type="GO" id="GO:0022008">
    <property type="term" value="P:neurogenesis"/>
    <property type="evidence" value="ECO:0007669"/>
    <property type="project" value="TreeGrafter"/>
</dbReference>
<evidence type="ECO:0000256" key="1">
    <source>
        <dbReference type="ARBA" id="ARBA00004496"/>
    </source>
</evidence>
<gene>
    <name evidence="4" type="ORF">WBA_LOCUS2169</name>
</gene>
<dbReference type="WBParaSite" id="mrna-Wban_05930">
    <property type="protein sequence ID" value="mrna-Wban_05930"/>
    <property type="gene ID" value="Wban_05930"/>
</dbReference>
<dbReference type="Gene3D" id="3.30.710.10">
    <property type="entry name" value="Potassium Channel Kv1.1, Chain A"/>
    <property type="match status" value="1"/>
</dbReference>
<evidence type="ECO:0000313" key="6">
    <source>
        <dbReference type="Proteomes" id="UP000270924"/>
    </source>
</evidence>
<comment type="subcellular location">
    <subcellularLocation>
        <location evidence="1">Cytoplasm</location>
    </subcellularLocation>
</comment>
<dbReference type="EMBL" id="UYWW01000552">
    <property type="protein sequence ID" value="VDM08783.1"/>
    <property type="molecule type" value="Genomic_DNA"/>
</dbReference>
<dbReference type="OrthoDB" id="636773at2759"/>
<evidence type="ECO:0000313" key="7">
    <source>
        <dbReference type="WBParaSite" id="mrna-Wban_05930"/>
    </source>
</evidence>
<evidence type="ECO:0000313" key="5">
    <source>
        <dbReference type="Proteomes" id="UP000093561"/>
    </source>
</evidence>
<dbReference type="InterPro" id="IPR011333">
    <property type="entry name" value="SKP1/BTB/POZ_sf"/>
</dbReference>
<name>A0A3P7DHL5_WUCBA</name>
<reference evidence="4 6" key="3">
    <citation type="submission" date="2018-11" db="EMBL/GenBank/DDBJ databases">
        <authorList>
            <consortium name="Pathogen Informatics"/>
        </authorList>
    </citation>
    <scope>NUCLEOTIDE SEQUENCE [LARGE SCALE GENOMIC DNA]</scope>
</reference>
<keyword evidence="6" id="KW-1185">Reference proteome</keyword>
<dbReference type="GO" id="GO:0005829">
    <property type="term" value="C:cytosol"/>
    <property type="evidence" value="ECO:0007669"/>
    <property type="project" value="TreeGrafter"/>
</dbReference>
<dbReference type="SUPFAM" id="SSF54695">
    <property type="entry name" value="POZ domain"/>
    <property type="match status" value="1"/>
</dbReference>
<dbReference type="InterPro" id="IPR038648">
    <property type="entry name" value="PHR_sf"/>
</dbReference>
<dbReference type="Gene3D" id="2.60.120.820">
    <property type="entry name" value="PHR domain"/>
    <property type="match status" value="1"/>
</dbReference>
<dbReference type="PROSITE" id="PS50097">
    <property type="entry name" value="BTB"/>
    <property type="match status" value="1"/>
</dbReference>
<proteinExistence type="predicted"/>
<organism evidence="4 6">
    <name type="scientific">Wuchereria bancrofti</name>
    <dbReference type="NCBI Taxonomy" id="6293"/>
    <lineage>
        <taxon>Eukaryota</taxon>
        <taxon>Metazoa</taxon>
        <taxon>Ecdysozoa</taxon>
        <taxon>Nematoda</taxon>
        <taxon>Chromadorea</taxon>
        <taxon>Rhabditida</taxon>
        <taxon>Spirurina</taxon>
        <taxon>Spiruromorpha</taxon>
        <taxon>Filarioidea</taxon>
        <taxon>Onchocercidae</taxon>
        <taxon>Wuchereria</taxon>
    </lineage>
</organism>
<evidence type="ECO:0000259" key="3">
    <source>
        <dbReference type="PROSITE" id="PS50097"/>
    </source>
</evidence>
<dbReference type="Pfam" id="PF00651">
    <property type="entry name" value="BTB"/>
    <property type="match status" value="1"/>
</dbReference>
<sequence length="552" mass="62323">MSDTVQSGSGFQQGDGMQNISSADDISNLQCVNFESSTSDNSNQQFVTSVKCITFHSGECYNQQNFAENLELSQSQLPQFVSMVKENYNSVSITIPVGGTLSRAPRKKIVRRNSNENGFKPTLRERNALMYLNEWLADVHFIVGIDENTERFPAHSYILAIASAPFNAMFNGGFEKHNEIRLPDIEPVAFKILLKYLYCDSIELDSSNALSTLYAAKKYMITHLVHAVIDFLNFNLKAENVCLLLSQSQLFQDEQELMDRCWKLVEVDAERVLMSDAFCDIDFTLFEEILSRDTLLTKEKLVYDAALKWAEAECGRRNLPVSQVNVRNVLGNALYHIRFPAMTIYEFANGPAKMGLLTCQEINDIFLHFAAEEKPQLPFLINKRNGLGLLSCLRFQTALEGTNQWRYRGRCDSIQFLVDQRIYIAGYGLYGSSEKNSQYEVKMELKRGDELLESQKAILSSTGSSEPILLYFNHPVPIEPEVRHTASVIMEGRDLSFFGQEGMTEVTVVIEKEQRSDEDENSAVNFYFTPSADSKNGTGVQGGQIPVIAFYA</sequence>
<dbReference type="InterPro" id="IPR011705">
    <property type="entry name" value="BACK"/>
</dbReference>
<dbReference type="Proteomes" id="UP000093561">
    <property type="component" value="Unassembled WGS sequence"/>
</dbReference>
<reference evidence="5" key="1">
    <citation type="submission" date="2015-03" db="EMBL/GenBank/DDBJ databases">
        <title>Wuchereria bancrofti Genome Sequencing Papua New Guinea Strain.</title>
        <authorList>
            <person name="Small S.T."/>
            <person name="Serre D."/>
            <person name="Zimmerman P.A."/>
        </authorList>
    </citation>
    <scope>NUCLEOTIDE SEQUENCE [LARGE SCALE GENOMIC DNA]</scope>
    <source>
        <strain evidence="5">pt0022</strain>
    </source>
</reference>
<dbReference type="InterPro" id="IPR012983">
    <property type="entry name" value="PHR"/>
</dbReference>
<dbReference type="Pfam" id="PF08005">
    <property type="entry name" value="PHR"/>
    <property type="match status" value="1"/>
</dbReference>
<dbReference type="Gene3D" id="1.25.40.420">
    <property type="match status" value="1"/>
</dbReference>
<reference evidence="5" key="2">
    <citation type="journal article" date="2016" name="Mol. Ecol.">
        <title>Population genomics of the filarial nematode parasite Wuchereria bancrofti from mosquitoes.</title>
        <authorList>
            <person name="Small S.T."/>
            <person name="Reimer L.J."/>
            <person name="Tisch D.J."/>
            <person name="King C.L."/>
            <person name="Christensen B.M."/>
            <person name="Siba P.M."/>
            <person name="Kazura J.W."/>
            <person name="Serre D."/>
            <person name="Zimmerman P.A."/>
        </authorList>
    </citation>
    <scope>NUCLEOTIDE SEQUENCE</scope>
    <source>
        <strain evidence="5">pt0022</strain>
    </source>
</reference>
<dbReference type="PANTHER" id="PTHR45774">
    <property type="entry name" value="BTB/POZ DOMAIN-CONTAINING"/>
    <property type="match status" value="1"/>
</dbReference>
<evidence type="ECO:0000313" key="4">
    <source>
        <dbReference type="EMBL" id="VDM08783.1"/>
    </source>
</evidence>
<dbReference type="AlphaFoldDB" id="A0A3P7DHL5"/>
<evidence type="ECO:0000256" key="2">
    <source>
        <dbReference type="ARBA" id="ARBA00022490"/>
    </source>
</evidence>
<accession>A0A3P7DHL5</accession>
<dbReference type="OMA" id="HIRFPAM"/>
<feature type="domain" description="BTB" evidence="3">
    <location>
        <begin position="137"/>
        <end position="206"/>
    </location>
</feature>
<dbReference type="InParanoid" id="A0A3P7DHL5"/>
<protein>
    <submittedName>
        <fullName evidence="7">BTB domain-containing protein</fullName>
    </submittedName>
</protein>
<dbReference type="Pfam" id="PF07707">
    <property type="entry name" value="BACK"/>
    <property type="match status" value="1"/>
</dbReference>
<dbReference type="PANTHER" id="PTHR45774:SF4">
    <property type="entry name" value="AXUNDEAD, ISOFORM F"/>
    <property type="match status" value="1"/>
</dbReference>
<reference evidence="7" key="4">
    <citation type="submission" date="2024-02" db="UniProtKB">
        <authorList>
            <consortium name="WormBaseParasite"/>
        </authorList>
    </citation>
    <scope>IDENTIFICATION</scope>
    <source>
        <strain evidence="7">pt0022</strain>
    </source>
</reference>
<dbReference type="Proteomes" id="UP000270924">
    <property type="component" value="Unassembled WGS sequence"/>
</dbReference>